<keyword evidence="3" id="KW-1185">Reference proteome</keyword>
<dbReference type="AlphaFoldDB" id="A0A1H6CQW9"/>
<sequence length="251" mass="27442">MTLRGLDGACPVWLSACRSARASWSGDRGYPPRRPDAPTIVRKLPRLVWAQASSARVEKPLSVAASSATASRSCAELLRRSALGRSDGKREPSDNRLRREERDETSLSEPDRPRTPSLSIRAMPAPASTSTHAMFDCETSTAGRSWRSARSKIRCASAPRGNIRSRQMMGCGDRSSIVRYGFCAKAGPLGRTQPKREVHRSSRRIPETAAASMSSPSSLLKLATRWATSRAVRISTTNSTPGFLLRSREMA</sequence>
<dbReference type="EMBL" id="FNUY01000011">
    <property type="protein sequence ID" value="SEG75025.1"/>
    <property type="molecule type" value="Genomic_DNA"/>
</dbReference>
<protein>
    <submittedName>
        <fullName evidence="2">Uncharacterized protein</fullName>
    </submittedName>
</protein>
<gene>
    <name evidence="2" type="ORF">SAMN04488115_111173</name>
</gene>
<proteinExistence type="predicted"/>
<organism evidence="2 3">
    <name type="scientific">Bosea lathyri</name>
    <dbReference type="NCBI Taxonomy" id="1036778"/>
    <lineage>
        <taxon>Bacteria</taxon>
        <taxon>Pseudomonadati</taxon>
        <taxon>Pseudomonadota</taxon>
        <taxon>Alphaproteobacteria</taxon>
        <taxon>Hyphomicrobiales</taxon>
        <taxon>Boseaceae</taxon>
        <taxon>Bosea</taxon>
    </lineage>
</organism>
<dbReference type="Proteomes" id="UP000236743">
    <property type="component" value="Unassembled WGS sequence"/>
</dbReference>
<reference evidence="2 3" key="1">
    <citation type="submission" date="2016-10" db="EMBL/GenBank/DDBJ databases">
        <authorList>
            <person name="de Groot N.N."/>
        </authorList>
    </citation>
    <scope>NUCLEOTIDE SEQUENCE [LARGE SCALE GENOMIC DNA]</scope>
    <source>
        <strain evidence="2 3">DSM 26656</strain>
    </source>
</reference>
<evidence type="ECO:0000256" key="1">
    <source>
        <dbReference type="SAM" id="MobiDB-lite"/>
    </source>
</evidence>
<name>A0A1H6CQW9_9HYPH</name>
<evidence type="ECO:0000313" key="3">
    <source>
        <dbReference type="Proteomes" id="UP000236743"/>
    </source>
</evidence>
<feature type="region of interest" description="Disordered" evidence="1">
    <location>
        <begin position="83"/>
        <end position="130"/>
    </location>
</feature>
<feature type="compositionally biased region" description="Basic and acidic residues" evidence="1">
    <location>
        <begin position="86"/>
        <end position="114"/>
    </location>
</feature>
<accession>A0A1H6CQW9</accession>
<evidence type="ECO:0000313" key="2">
    <source>
        <dbReference type="EMBL" id="SEG75025.1"/>
    </source>
</evidence>